<dbReference type="AlphaFoldDB" id="D1AUX0"/>
<accession>D1AUX0</accession>
<dbReference type="GO" id="GO:0004821">
    <property type="term" value="F:histidine-tRNA ligase activity"/>
    <property type="evidence" value="ECO:0007669"/>
    <property type="project" value="UniProtKB-UniRule"/>
</dbReference>
<comment type="subunit">
    <text evidence="8">Homodimer.</text>
</comment>
<dbReference type="InterPro" id="IPR004516">
    <property type="entry name" value="HisRS/HisZ"/>
</dbReference>
<dbReference type="CDD" id="cd00859">
    <property type="entry name" value="HisRS_anticodon"/>
    <property type="match status" value="1"/>
</dbReference>
<evidence type="ECO:0000256" key="1">
    <source>
        <dbReference type="ARBA" id="ARBA00008226"/>
    </source>
</evidence>
<gene>
    <name evidence="8" type="primary">hisS</name>
    <name evidence="11" type="ordered locus">Smon_1068</name>
</gene>
<evidence type="ECO:0000313" key="11">
    <source>
        <dbReference type="EMBL" id="ACZ01530.1"/>
    </source>
</evidence>
<evidence type="ECO:0000256" key="7">
    <source>
        <dbReference type="ARBA" id="ARBA00047639"/>
    </source>
</evidence>
<sequence>MKFETLRGMKDMFSQEVEKYNFIVNTAKKIFDKYGYTNIITPILEETELFKRAVGDETDVVSKEMYTFMDKGDRSITMRPEGTAGVVRAYLNAGFHKSNPNVKWYYYGPMYRYEAPQKGRYREFHQFGVESFGIRSAFLDAELITMACEFLDNLGITDIYVELNSLGSVESRITYIKELKKYLLNNIDKLSDDSKIRAEKNPLRVFDSKDEGDQKVLENAPKLHDFFDEESKIFFEELKYNLDEFNIKYEINPSLVRGLDYYSDTVFEIKSNKLGAQSTILGGGRYDKLTEILAGIKVPAVGFAAGIERLSMIMDESLLSKKDKKVFIIYFEETKKYLFDIIKILRKNDVNVEFEYSIKGFSAQMKKANKVGANYVLILGENEINSGKITFKDFKTGNQEEITITEMIERIKHV</sequence>
<feature type="binding site" evidence="9">
    <location>
        <begin position="81"/>
        <end position="83"/>
    </location>
    <ligand>
        <name>L-histidine</name>
        <dbReference type="ChEBI" id="CHEBI:57595"/>
    </ligand>
</feature>
<keyword evidence="6 8" id="KW-0030">Aminoacyl-tRNA synthetase</keyword>
<dbReference type="NCBIfam" id="TIGR00442">
    <property type="entry name" value="hisS"/>
    <property type="match status" value="1"/>
</dbReference>
<dbReference type="RefSeq" id="WP_012859077.1">
    <property type="nucleotide sequence ID" value="NC_013515.1"/>
</dbReference>
<feature type="binding site" evidence="9">
    <location>
        <position position="130"/>
    </location>
    <ligand>
        <name>L-histidine</name>
        <dbReference type="ChEBI" id="CHEBI:57595"/>
    </ligand>
</feature>
<keyword evidence="3 8" id="KW-0547">Nucleotide-binding</keyword>
<dbReference type="HAMAP" id="MF_00127">
    <property type="entry name" value="His_tRNA_synth"/>
    <property type="match status" value="1"/>
</dbReference>
<evidence type="ECO:0000256" key="4">
    <source>
        <dbReference type="ARBA" id="ARBA00022840"/>
    </source>
</evidence>
<feature type="binding site" evidence="9">
    <location>
        <position position="126"/>
    </location>
    <ligand>
        <name>L-histidine</name>
        <dbReference type="ChEBI" id="CHEBI:57595"/>
    </ligand>
</feature>
<dbReference type="InterPro" id="IPR036621">
    <property type="entry name" value="Anticodon-bd_dom_sf"/>
</dbReference>
<comment type="similarity">
    <text evidence="1 8">Belongs to the class-II aminoacyl-tRNA synthetase family.</text>
</comment>
<dbReference type="SUPFAM" id="SSF55681">
    <property type="entry name" value="Class II aaRS and biotin synthetases"/>
    <property type="match status" value="1"/>
</dbReference>
<dbReference type="Gene3D" id="3.40.50.800">
    <property type="entry name" value="Anticodon-binding domain"/>
    <property type="match status" value="1"/>
</dbReference>
<dbReference type="CDD" id="cd00773">
    <property type="entry name" value="HisRS-like_core"/>
    <property type="match status" value="1"/>
</dbReference>
<dbReference type="GeneID" id="29674169"/>
<evidence type="ECO:0000256" key="6">
    <source>
        <dbReference type="ARBA" id="ARBA00023146"/>
    </source>
</evidence>
<dbReference type="SUPFAM" id="SSF52954">
    <property type="entry name" value="Class II aaRS ABD-related"/>
    <property type="match status" value="1"/>
</dbReference>
<dbReference type="Gene3D" id="3.30.930.10">
    <property type="entry name" value="Bira Bifunctional Protein, Domain 2"/>
    <property type="match status" value="1"/>
</dbReference>
<proteinExistence type="inferred from homology"/>
<dbReference type="GO" id="GO:0005737">
    <property type="term" value="C:cytoplasm"/>
    <property type="evidence" value="ECO:0007669"/>
    <property type="project" value="UniProtKB-SubCell"/>
</dbReference>
<dbReference type="Proteomes" id="UP000002072">
    <property type="component" value="Chromosome"/>
</dbReference>
<evidence type="ECO:0000256" key="9">
    <source>
        <dbReference type="PIRSR" id="PIRSR001549-1"/>
    </source>
</evidence>
<dbReference type="STRING" id="519441.Smon_1068"/>
<comment type="catalytic activity">
    <reaction evidence="7 8">
        <text>tRNA(His) + L-histidine + ATP = L-histidyl-tRNA(His) + AMP + diphosphate + H(+)</text>
        <dbReference type="Rhea" id="RHEA:17313"/>
        <dbReference type="Rhea" id="RHEA-COMP:9665"/>
        <dbReference type="Rhea" id="RHEA-COMP:9689"/>
        <dbReference type="ChEBI" id="CHEBI:15378"/>
        <dbReference type="ChEBI" id="CHEBI:30616"/>
        <dbReference type="ChEBI" id="CHEBI:33019"/>
        <dbReference type="ChEBI" id="CHEBI:57595"/>
        <dbReference type="ChEBI" id="CHEBI:78442"/>
        <dbReference type="ChEBI" id="CHEBI:78527"/>
        <dbReference type="ChEBI" id="CHEBI:456215"/>
        <dbReference type="EC" id="6.1.1.21"/>
    </reaction>
</comment>
<dbReference type="PIRSF" id="PIRSF001549">
    <property type="entry name" value="His-tRNA_synth"/>
    <property type="match status" value="1"/>
</dbReference>
<dbReference type="PANTHER" id="PTHR43707">
    <property type="entry name" value="HISTIDYL-TRNA SYNTHETASE"/>
    <property type="match status" value="1"/>
</dbReference>
<dbReference type="KEGG" id="smf:Smon_1068"/>
<dbReference type="InterPro" id="IPR045864">
    <property type="entry name" value="aa-tRNA-synth_II/BPL/LPL"/>
</dbReference>
<evidence type="ECO:0000256" key="5">
    <source>
        <dbReference type="ARBA" id="ARBA00022917"/>
    </source>
</evidence>
<feature type="binding site" evidence="9">
    <location>
        <position position="112"/>
    </location>
    <ligand>
        <name>L-histidine</name>
        <dbReference type="ChEBI" id="CHEBI:57595"/>
    </ligand>
</feature>
<dbReference type="InterPro" id="IPR041715">
    <property type="entry name" value="HisRS-like_core"/>
</dbReference>
<dbReference type="EMBL" id="CP001779">
    <property type="protein sequence ID" value="ACZ01530.1"/>
    <property type="molecule type" value="Genomic_DNA"/>
</dbReference>
<dbReference type="GO" id="GO:0006427">
    <property type="term" value="P:histidyl-tRNA aminoacylation"/>
    <property type="evidence" value="ECO:0007669"/>
    <property type="project" value="UniProtKB-UniRule"/>
</dbReference>
<evidence type="ECO:0000256" key="3">
    <source>
        <dbReference type="ARBA" id="ARBA00022741"/>
    </source>
</evidence>
<dbReference type="Pfam" id="PF13393">
    <property type="entry name" value="tRNA-synt_His"/>
    <property type="match status" value="1"/>
</dbReference>
<dbReference type="OrthoDB" id="9800814at2"/>
<dbReference type="Pfam" id="PF03129">
    <property type="entry name" value="HGTP_anticodon"/>
    <property type="match status" value="1"/>
</dbReference>
<dbReference type="EC" id="6.1.1.21" evidence="8"/>
<keyword evidence="8" id="KW-0963">Cytoplasm</keyword>
<keyword evidence="12" id="KW-1185">Reference proteome</keyword>
<evidence type="ECO:0000256" key="2">
    <source>
        <dbReference type="ARBA" id="ARBA00022598"/>
    </source>
</evidence>
<keyword evidence="2 8" id="KW-0436">Ligase</keyword>
<evidence type="ECO:0000313" key="12">
    <source>
        <dbReference type="Proteomes" id="UP000002072"/>
    </source>
</evidence>
<organism evidence="11 12">
    <name type="scientific">Streptobacillus moniliformis (strain ATCC 14647 / DSM 12112 / NCTC 10651 / 9901)</name>
    <dbReference type="NCBI Taxonomy" id="519441"/>
    <lineage>
        <taxon>Bacteria</taxon>
        <taxon>Fusobacteriati</taxon>
        <taxon>Fusobacteriota</taxon>
        <taxon>Fusobacteriia</taxon>
        <taxon>Fusobacteriales</taxon>
        <taxon>Leptotrichiaceae</taxon>
        <taxon>Streptobacillus</taxon>
    </lineage>
</organism>
<dbReference type="InterPro" id="IPR015807">
    <property type="entry name" value="His-tRNA-ligase"/>
</dbReference>
<evidence type="ECO:0000259" key="10">
    <source>
        <dbReference type="PROSITE" id="PS50862"/>
    </source>
</evidence>
<name>D1AUX0_STRM9</name>
<evidence type="ECO:0000256" key="8">
    <source>
        <dbReference type="HAMAP-Rule" id="MF_00127"/>
    </source>
</evidence>
<dbReference type="InterPro" id="IPR006195">
    <property type="entry name" value="aa-tRNA-synth_II"/>
</dbReference>
<dbReference type="InterPro" id="IPR033656">
    <property type="entry name" value="HisRS_anticodon"/>
</dbReference>
<feature type="binding site" evidence="9">
    <location>
        <begin position="261"/>
        <end position="262"/>
    </location>
    <ligand>
        <name>L-histidine</name>
        <dbReference type="ChEBI" id="CHEBI:57595"/>
    </ligand>
</feature>
<feature type="domain" description="Aminoacyl-transfer RNA synthetases class-II family profile" evidence="10">
    <location>
        <begin position="1"/>
        <end position="314"/>
    </location>
</feature>
<dbReference type="GO" id="GO:0005524">
    <property type="term" value="F:ATP binding"/>
    <property type="evidence" value="ECO:0007669"/>
    <property type="project" value="UniProtKB-UniRule"/>
</dbReference>
<dbReference type="PANTHER" id="PTHR43707:SF1">
    <property type="entry name" value="HISTIDINE--TRNA LIGASE, MITOCHONDRIAL-RELATED"/>
    <property type="match status" value="1"/>
</dbReference>
<dbReference type="InterPro" id="IPR004154">
    <property type="entry name" value="Anticodon-bd"/>
</dbReference>
<comment type="subcellular location">
    <subcellularLocation>
        <location evidence="8">Cytoplasm</location>
    </subcellularLocation>
</comment>
<dbReference type="HOGENOM" id="CLU_025113_1_1_0"/>
<keyword evidence="4 8" id="KW-0067">ATP-binding</keyword>
<dbReference type="PROSITE" id="PS50862">
    <property type="entry name" value="AA_TRNA_LIGASE_II"/>
    <property type="match status" value="1"/>
</dbReference>
<protein>
    <recommendedName>
        <fullName evidence="8">Histidine--tRNA ligase</fullName>
        <ecNumber evidence="8">6.1.1.21</ecNumber>
    </recommendedName>
    <alternativeName>
        <fullName evidence="8">Histidyl-tRNA synthetase</fullName>
        <shortName evidence="8">HisRS</shortName>
    </alternativeName>
</protein>
<feature type="binding site" evidence="9">
    <location>
        <position position="257"/>
    </location>
    <ligand>
        <name>L-histidine</name>
        <dbReference type="ChEBI" id="CHEBI:57595"/>
    </ligand>
</feature>
<dbReference type="eggNOG" id="COG0124">
    <property type="taxonomic scope" value="Bacteria"/>
</dbReference>
<keyword evidence="5 8" id="KW-0648">Protein biosynthesis</keyword>
<reference evidence="11 12" key="1">
    <citation type="journal article" date="2009" name="Stand. Genomic Sci.">
        <title>Complete genome sequence of Streptobacillus moniliformis type strain (9901T).</title>
        <authorList>
            <person name="Nolan M."/>
            <person name="Gronow S."/>
            <person name="Lapidus A."/>
            <person name="Ivanova N."/>
            <person name="Copeland A."/>
            <person name="Lucas S."/>
            <person name="Del Rio T.G."/>
            <person name="Chen F."/>
            <person name="Tice H."/>
            <person name="Pitluck S."/>
            <person name="Cheng J.F."/>
            <person name="Sims D."/>
            <person name="Meincke L."/>
            <person name="Bruce D."/>
            <person name="Goodwin L."/>
            <person name="Brettin T."/>
            <person name="Han C."/>
            <person name="Detter J.C."/>
            <person name="Ovchinikova G."/>
            <person name="Pati A."/>
            <person name="Mavromatis K."/>
            <person name="Mikhailova N."/>
            <person name="Chen A."/>
            <person name="Palaniappan K."/>
            <person name="Land M."/>
            <person name="Hauser L."/>
            <person name="Chang Y.J."/>
            <person name="Jeffries C.D."/>
            <person name="Rohde M."/>
            <person name="Sproer C."/>
            <person name="Goker M."/>
            <person name="Bristow J."/>
            <person name="Eisen J.A."/>
            <person name="Markowitz V."/>
            <person name="Hugenholtz P."/>
            <person name="Kyrpides N.C."/>
            <person name="Klenk H.P."/>
            <person name="Chain P."/>
        </authorList>
    </citation>
    <scope>NUCLEOTIDE SEQUENCE [LARGE SCALE GENOMIC DNA]</scope>
    <source>
        <strain evidence="12">ATCC 14647 / DSM 12112 / NCTC 10651 / 9901</strain>
    </source>
</reference>